<gene>
    <name evidence="1" type="ORF">Adt_31404</name>
</gene>
<keyword evidence="1" id="KW-0808">Transferase</keyword>
<name>A0ABD1RE03_9LAMI</name>
<proteinExistence type="predicted"/>
<dbReference type="PANTHER" id="PTHR11439:SF467">
    <property type="entry name" value="INTEGRASE CATALYTIC DOMAIN-CONTAINING PROTEIN"/>
    <property type="match status" value="1"/>
</dbReference>
<dbReference type="EMBL" id="JBFOLK010000009">
    <property type="protein sequence ID" value="KAL2486648.1"/>
    <property type="molecule type" value="Genomic_DNA"/>
</dbReference>
<evidence type="ECO:0000313" key="2">
    <source>
        <dbReference type="Proteomes" id="UP001604336"/>
    </source>
</evidence>
<accession>A0ABD1RE03</accession>
<dbReference type="Proteomes" id="UP001604336">
    <property type="component" value="Unassembled WGS sequence"/>
</dbReference>
<comment type="caution">
    <text evidence="1">The sequence shown here is derived from an EMBL/GenBank/DDBJ whole genome shotgun (WGS) entry which is preliminary data.</text>
</comment>
<evidence type="ECO:0000313" key="1">
    <source>
        <dbReference type="EMBL" id="KAL2486648.1"/>
    </source>
</evidence>
<dbReference type="AlphaFoldDB" id="A0ABD1RE03"/>
<dbReference type="GO" id="GO:0003964">
    <property type="term" value="F:RNA-directed DNA polymerase activity"/>
    <property type="evidence" value="ECO:0007669"/>
    <property type="project" value="UniProtKB-KW"/>
</dbReference>
<reference evidence="2" key="1">
    <citation type="submission" date="2024-07" db="EMBL/GenBank/DDBJ databases">
        <title>Two chromosome-level genome assemblies of Korean endemic species Abeliophyllum distichum and Forsythia ovata (Oleaceae).</title>
        <authorList>
            <person name="Jang H."/>
        </authorList>
    </citation>
    <scope>NUCLEOTIDE SEQUENCE [LARGE SCALE GENOMIC DNA]</scope>
</reference>
<dbReference type="PANTHER" id="PTHR11439">
    <property type="entry name" value="GAG-POL-RELATED RETROTRANSPOSON"/>
    <property type="match status" value="1"/>
</dbReference>
<keyword evidence="2" id="KW-1185">Reference proteome</keyword>
<organism evidence="1 2">
    <name type="scientific">Abeliophyllum distichum</name>
    <dbReference type="NCBI Taxonomy" id="126358"/>
    <lineage>
        <taxon>Eukaryota</taxon>
        <taxon>Viridiplantae</taxon>
        <taxon>Streptophyta</taxon>
        <taxon>Embryophyta</taxon>
        <taxon>Tracheophyta</taxon>
        <taxon>Spermatophyta</taxon>
        <taxon>Magnoliopsida</taxon>
        <taxon>eudicotyledons</taxon>
        <taxon>Gunneridae</taxon>
        <taxon>Pentapetalae</taxon>
        <taxon>asterids</taxon>
        <taxon>lamiids</taxon>
        <taxon>Lamiales</taxon>
        <taxon>Oleaceae</taxon>
        <taxon>Forsythieae</taxon>
        <taxon>Abeliophyllum</taxon>
    </lineage>
</organism>
<keyword evidence="1" id="KW-0548">Nucleotidyltransferase</keyword>
<protein>
    <submittedName>
        <fullName evidence="1">Reverse transcriptase Ty1/copia-type domain-containing protein</fullName>
    </submittedName>
</protein>
<keyword evidence="1" id="KW-0695">RNA-directed DNA polymerase</keyword>
<sequence length="275" mass="31843">MKKKIGYVIEQPMPEAPTEEAMPENVQAYNKHSDENNTATYDHSRYGFICLMEFKSEALEKFKELKQEVEMQTGKNNLTLRSDREEDEHTTYAELKSSVDSKRWLEGIESEMNSMYENPIWTLVDPPKGVKTIGCKLVYKKNINMDVVSKSIRILLIAAYPDYEIRQMDVKSAFFNENLSQDVYMTQLEGSKRNLARNIGSQVKNILKYLRRTKEMFLVYGRNELRVQVYADASFRSDKDYSKSQSGYIFALNSGVVSWKSSKQETTTDSTTEVE</sequence>
<dbReference type="CDD" id="cd09272">
    <property type="entry name" value="RNase_HI_RT_Ty1"/>
    <property type="match status" value="1"/>
</dbReference>